<evidence type="ECO:0000256" key="4">
    <source>
        <dbReference type="ARBA" id="ARBA00022679"/>
    </source>
</evidence>
<feature type="binding site" evidence="7">
    <location>
        <position position="318"/>
    </location>
    <ligand>
        <name>3-phosphoshikimate</name>
        <dbReference type="ChEBI" id="CHEBI:145989"/>
    </ligand>
</feature>
<evidence type="ECO:0000256" key="1">
    <source>
        <dbReference type="ARBA" id="ARBA00004811"/>
    </source>
</evidence>
<keyword evidence="5 7" id="KW-0057">Aromatic amino acid biosynthesis</keyword>
<dbReference type="EC" id="2.5.1.19" evidence="7"/>
<comment type="pathway">
    <text evidence="1 7">Metabolic intermediate biosynthesis; chorismate biosynthesis; chorismate from D-erythrose 4-phosphate and phosphoenolpyruvate: step 6/7.</text>
</comment>
<proteinExistence type="inferred from homology"/>
<feature type="domain" description="Enolpyruvate transferase" evidence="8">
    <location>
        <begin position="10"/>
        <end position="426"/>
    </location>
</feature>
<organism evidence="9 10">
    <name type="scientific">Candidatus Magnetobacterium casense</name>
    <dbReference type="NCBI Taxonomy" id="1455061"/>
    <lineage>
        <taxon>Bacteria</taxon>
        <taxon>Pseudomonadati</taxon>
        <taxon>Nitrospirota</taxon>
        <taxon>Thermodesulfovibrionia</taxon>
        <taxon>Thermodesulfovibrionales</taxon>
        <taxon>Candidatus Magnetobacteriaceae</taxon>
        <taxon>Candidatus Magnetobacterium</taxon>
    </lineage>
</organism>
<evidence type="ECO:0000313" key="9">
    <source>
        <dbReference type="EMBL" id="MBV6343270.1"/>
    </source>
</evidence>
<sequence>MKSISLTKAKSGLRGEIVSPPDKSLSHRAVFIASMAKGVSVIKNFLMAGDPLSTVHAFSSLGVQIGMQQDGIEVHGCGLDGFSEPWNIIDCGNSGTTMRLLTGVLASRPFFSVLTGDDSLRNRPMSRVILPLKQMQAEIYARGNDRLPPIAIKGCRLTPITYDMPVASAQVKSAVLLAGLSIDGGYTEVTEPIKSRDHTERMLSAFGADVRVDGLRVGIKGGANMTGRNITLPGDFSSAAFFITAAIITEDSQLSIKQTGINPTRIGFLDVIREMGANVETQDVQDLCGEPTATLLCKFTGGLKPFKIGKDRVPSLIDEFPLLCLLATQAHGVSVIRGAKELRVKESDRIAAMVLALEGMGASVEEYGDGVAIEGPVQLKGARIQSYNDHRIAMTCAVAALIADGETIIDGADAAEISFPDFYTKLNRLAGL</sequence>
<dbReference type="PANTHER" id="PTHR21090:SF5">
    <property type="entry name" value="PENTAFUNCTIONAL AROM POLYPEPTIDE"/>
    <property type="match status" value="1"/>
</dbReference>
<evidence type="ECO:0000256" key="7">
    <source>
        <dbReference type="HAMAP-Rule" id="MF_00210"/>
    </source>
</evidence>
<dbReference type="CDD" id="cd01556">
    <property type="entry name" value="EPSP_synthase"/>
    <property type="match status" value="1"/>
</dbReference>
<evidence type="ECO:0000256" key="3">
    <source>
        <dbReference type="ARBA" id="ARBA00022605"/>
    </source>
</evidence>
<name>A0ABS6S3V4_9BACT</name>
<feature type="binding site" evidence="7">
    <location>
        <position position="28"/>
    </location>
    <ligand>
        <name>3-phosphoshikimate</name>
        <dbReference type="ChEBI" id="CHEBI:145989"/>
    </ligand>
</feature>
<keyword evidence="3 7" id="KW-0028">Amino-acid biosynthesis</keyword>
<dbReference type="PROSITE" id="PS00885">
    <property type="entry name" value="EPSP_SYNTHASE_2"/>
    <property type="match status" value="1"/>
</dbReference>
<comment type="similarity">
    <text evidence="2 7">Belongs to the EPSP synthase family.</text>
</comment>
<keyword evidence="10" id="KW-1185">Reference proteome</keyword>
<dbReference type="SUPFAM" id="SSF55205">
    <property type="entry name" value="EPT/RTPC-like"/>
    <property type="match status" value="1"/>
</dbReference>
<protein>
    <recommendedName>
        <fullName evidence="7">3-phosphoshikimate 1-carboxyvinyltransferase</fullName>
        <ecNumber evidence="7">2.5.1.19</ecNumber>
    </recommendedName>
    <alternativeName>
        <fullName evidence="7">5-enolpyruvylshikimate-3-phosphate synthase</fullName>
        <shortName evidence="7">EPSP synthase</shortName>
        <shortName evidence="7">EPSPS</shortName>
    </alternativeName>
</protein>
<dbReference type="InterPro" id="IPR006264">
    <property type="entry name" value="EPSP_synthase"/>
</dbReference>
<evidence type="ECO:0000256" key="6">
    <source>
        <dbReference type="ARBA" id="ARBA00044633"/>
    </source>
</evidence>
<dbReference type="Pfam" id="PF00275">
    <property type="entry name" value="EPSP_synthase"/>
    <property type="match status" value="1"/>
</dbReference>
<feature type="binding site" evidence="7">
    <location>
        <position position="391"/>
    </location>
    <ligand>
        <name>phosphoenolpyruvate</name>
        <dbReference type="ChEBI" id="CHEBI:58702"/>
    </ligand>
</feature>
<evidence type="ECO:0000313" key="10">
    <source>
        <dbReference type="Proteomes" id="UP001196980"/>
    </source>
</evidence>
<comment type="subunit">
    <text evidence="7">Monomer.</text>
</comment>
<dbReference type="InterPro" id="IPR036968">
    <property type="entry name" value="Enolpyruvate_Tfrase_sf"/>
</dbReference>
<dbReference type="GO" id="GO:0003866">
    <property type="term" value="F:3-phosphoshikimate 1-carboxyvinyltransferase activity"/>
    <property type="evidence" value="ECO:0007669"/>
    <property type="project" value="UniProtKB-EC"/>
</dbReference>
<feature type="binding site" evidence="7">
    <location>
        <position position="95"/>
    </location>
    <ligand>
        <name>phosphoenolpyruvate</name>
        <dbReference type="ChEBI" id="CHEBI:58702"/>
    </ligand>
</feature>
<dbReference type="Gene3D" id="3.65.10.10">
    <property type="entry name" value="Enolpyruvate transferase domain"/>
    <property type="match status" value="2"/>
</dbReference>
<evidence type="ECO:0000256" key="2">
    <source>
        <dbReference type="ARBA" id="ARBA00009948"/>
    </source>
</evidence>
<comment type="catalytic activity">
    <reaction evidence="6">
        <text>3-phosphoshikimate + phosphoenolpyruvate = 5-O-(1-carboxyvinyl)-3-phosphoshikimate + phosphate</text>
        <dbReference type="Rhea" id="RHEA:21256"/>
        <dbReference type="ChEBI" id="CHEBI:43474"/>
        <dbReference type="ChEBI" id="CHEBI:57701"/>
        <dbReference type="ChEBI" id="CHEBI:58702"/>
        <dbReference type="ChEBI" id="CHEBI:145989"/>
        <dbReference type="EC" id="2.5.1.19"/>
    </reaction>
    <physiologicalReaction direction="left-to-right" evidence="6">
        <dbReference type="Rhea" id="RHEA:21257"/>
    </physiologicalReaction>
</comment>
<feature type="binding site" evidence="7">
    <location>
        <position position="168"/>
    </location>
    <ligand>
        <name>3-phosphoshikimate</name>
        <dbReference type="ChEBI" id="CHEBI:145989"/>
    </ligand>
</feature>
<dbReference type="NCBIfam" id="TIGR01356">
    <property type="entry name" value="aroA"/>
    <property type="match status" value="1"/>
</dbReference>
<accession>A0ABS6S3V4</accession>
<comment type="caution">
    <text evidence="9">The sequence shown here is derived from an EMBL/GenBank/DDBJ whole genome shotgun (WGS) entry which is preliminary data.</text>
</comment>
<dbReference type="HAMAP" id="MF_00210">
    <property type="entry name" value="EPSP_synth"/>
    <property type="match status" value="1"/>
</dbReference>
<keyword evidence="4 7" id="KW-0808">Transferase</keyword>
<gene>
    <name evidence="7 9" type="primary">aroA</name>
    <name evidence="9" type="ORF">HWQ67_16965</name>
</gene>
<feature type="binding site" evidence="7">
    <location>
        <position position="345"/>
    </location>
    <ligand>
        <name>3-phosphoshikimate</name>
        <dbReference type="ChEBI" id="CHEBI:145989"/>
    </ligand>
</feature>
<comment type="caution">
    <text evidence="7">Lacks conserved residue(s) required for the propagation of feature annotation.</text>
</comment>
<dbReference type="PIRSF" id="PIRSF000505">
    <property type="entry name" value="EPSPS"/>
    <property type="match status" value="1"/>
</dbReference>
<reference evidence="9 10" key="1">
    <citation type="journal article" date="2020" name="J Geophys Res Biogeosci">
        <title>Magnetotaxis as an Adaptation to Enable Bacterial Shuttling of Microbial Sulfur and Sulfur Cycling Across Aquatic Oxic#Anoxic Interfaces.</title>
        <authorList>
            <person name="Li J."/>
            <person name="Liu P."/>
            <person name="Wang J."/>
            <person name="Roberts A.P."/>
            <person name="Pan Y."/>
        </authorList>
    </citation>
    <scope>NUCLEOTIDE SEQUENCE [LARGE SCALE GENOMIC DNA]</scope>
    <source>
        <strain evidence="9 10">MYR-1_YQ</strain>
    </source>
</reference>
<comment type="function">
    <text evidence="7">Catalyzes the transfer of the enolpyruvyl moiety of phosphoenolpyruvate (PEP) to the 5-hydroxyl of shikimate-3-phosphate (S3P) to produce enolpyruvyl shikimate-3-phosphate and inorganic phosphate.</text>
</comment>
<dbReference type="Proteomes" id="UP001196980">
    <property type="component" value="Unassembled WGS sequence"/>
</dbReference>
<feature type="binding site" evidence="7">
    <location>
        <position position="23"/>
    </location>
    <ligand>
        <name>phosphoenolpyruvate</name>
        <dbReference type="ChEBI" id="CHEBI:58702"/>
    </ligand>
</feature>
<feature type="binding site" evidence="7">
    <location>
        <position position="170"/>
    </location>
    <ligand>
        <name>3-phosphoshikimate</name>
        <dbReference type="ChEBI" id="CHEBI:145989"/>
    </ligand>
</feature>
<dbReference type="PROSITE" id="PS00104">
    <property type="entry name" value="EPSP_SYNTHASE_1"/>
    <property type="match status" value="1"/>
</dbReference>
<keyword evidence="7" id="KW-0963">Cytoplasm</keyword>
<feature type="binding site" evidence="7">
    <location>
        <position position="123"/>
    </location>
    <ligand>
        <name>phosphoenolpyruvate</name>
        <dbReference type="ChEBI" id="CHEBI:58702"/>
    </ligand>
</feature>
<evidence type="ECO:0000256" key="5">
    <source>
        <dbReference type="ARBA" id="ARBA00023141"/>
    </source>
</evidence>
<feature type="binding site" evidence="7">
    <location>
        <position position="24"/>
    </location>
    <ligand>
        <name>3-phosphoshikimate</name>
        <dbReference type="ChEBI" id="CHEBI:145989"/>
    </ligand>
</feature>
<feature type="active site" description="Proton acceptor" evidence="7">
    <location>
        <position position="318"/>
    </location>
</feature>
<dbReference type="InterPro" id="IPR023193">
    <property type="entry name" value="EPSP_synthase_CS"/>
</dbReference>
<feature type="binding site" evidence="7">
    <location>
        <position position="23"/>
    </location>
    <ligand>
        <name>3-phosphoshikimate</name>
        <dbReference type="ChEBI" id="CHEBI:145989"/>
    </ligand>
</feature>
<dbReference type="EMBL" id="JABXWD010000511">
    <property type="protein sequence ID" value="MBV6343270.1"/>
    <property type="molecule type" value="Genomic_DNA"/>
</dbReference>
<feature type="binding site" evidence="7">
    <location>
        <position position="349"/>
    </location>
    <ligand>
        <name>phosphoenolpyruvate</name>
        <dbReference type="ChEBI" id="CHEBI:58702"/>
    </ligand>
</feature>
<comment type="subcellular location">
    <subcellularLocation>
        <location evidence="7">Cytoplasm</location>
    </subcellularLocation>
</comment>
<dbReference type="PANTHER" id="PTHR21090">
    <property type="entry name" value="AROM/DEHYDROQUINATE SYNTHASE"/>
    <property type="match status" value="1"/>
</dbReference>
<feature type="binding site" evidence="7">
    <location>
        <position position="170"/>
    </location>
    <ligand>
        <name>phosphoenolpyruvate</name>
        <dbReference type="ChEBI" id="CHEBI:58702"/>
    </ligand>
</feature>
<evidence type="ECO:0000259" key="8">
    <source>
        <dbReference type="Pfam" id="PF00275"/>
    </source>
</evidence>
<dbReference type="InterPro" id="IPR001986">
    <property type="entry name" value="Enolpyruvate_Tfrase_dom"/>
</dbReference>
<dbReference type="InterPro" id="IPR013792">
    <property type="entry name" value="RNA3'P_cycl/enolpyr_Trfase_a/b"/>
</dbReference>